<evidence type="ECO:0000313" key="3">
    <source>
        <dbReference type="Proteomes" id="UP000644756"/>
    </source>
</evidence>
<keyword evidence="1" id="KW-0812">Transmembrane</keyword>
<accession>A0A917G4A9</accession>
<keyword evidence="1" id="KW-0472">Membrane</keyword>
<dbReference type="RefSeq" id="WP_188533177.1">
    <property type="nucleotide sequence ID" value="NZ_BMGR01000018.1"/>
</dbReference>
<keyword evidence="3" id="KW-1185">Reference proteome</keyword>
<reference evidence="2" key="2">
    <citation type="submission" date="2020-09" db="EMBL/GenBank/DDBJ databases">
        <authorList>
            <person name="Sun Q."/>
            <person name="Zhou Y."/>
        </authorList>
    </citation>
    <scope>NUCLEOTIDE SEQUENCE</scope>
    <source>
        <strain evidence="2">CGMCC 1.12987</strain>
    </source>
</reference>
<evidence type="ECO:0000256" key="1">
    <source>
        <dbReference type="SAM" id="Phobius"/>
    </source>
</evidence>
<protein>
    <submittedName>
        <fullName evidence="2">Uncharacterized protein</fullName>
    </submittedName>
</protein>
<name>A0A917G4A9_9BACL</name>
<dbReference type="AlphaFoldDB" id="A0A917G4A9"/>
<dbReference type="EMBL" id="BMGR01000018">
    <property type="protein sequence ID" value="GGG22026.1"/>
    <property type="molecule type" value="Genomic_DNA"/>
</dbReference>
<dbReference type="Proteomes" id="UP000644756">
    <property type="component" value="Unassembled WGS sequence"/>
</dbReference>
<feature type="transmembrane region" description="Helical" evidence="1">
    <location>
        <begin position="88"/>
        <end position="108"/>
    </location>
</feature>
<proteinExistence type="predicted"/>
<gene>
    <name evidence="2" type="ORF">GCM10010916_43360</name>
</gene>
<comment type="caution">
    <text evidence="2">The sequence shown here is derived from an EMBL/GenBank/DDBJ whole genome shotgun (WGS) entry which is preliminary data.</text>
</comment>
<sequence>MENKQVQQQVVHQADSNMINNLMQMREKIKEVCSKCVNQRVRIQTFDGFICEGYIVDIKGGCVYVMVSASHPHVHDQRFFSPFFPSGYYDNVILPLVLYELLVITLLYT</sequence>
<reference evidence="2" key="1">
    <citation type="journal article" date="2014" name="Int. J. Syst. Evol. Microbiol.">
        <title>Complete genome sequence of Corynebacterium casei LMG S-19264T (=DSM 44701T), isolated from a smear-ripened cheese.</title>
        <authorList>
            <consortium name="US DOE Joint Genome Institute (JGI-PGF)"/>
            <person name="Walter F."/>
            <person name="Albersmeier A."/>
            <person name="Kalinowski J."/>
            <person name="Ruckert C."/>
        </authorList>
    </citation>
    <scope>NUCLEOTIDE SEQUENCE</scope>
    <source>
        <strain evidence="2">CGMCC 1.12987</strain>
    </source>
</reference>
<evidence type="ECO:0000313" key="2">
    <source>
        <dbReference type="EMBL" id="GGG22026.1"/>
    </source>
</evidence>
<keyword evidence="1" id="KW-1133">Transmembrane helix</keyword>
<organism evidence="2 3">
    <name type="scientific">Paenibacillus abyssi</name>
    <dbReference type="NCBI Taxonomy" id="1340531"/>
    <lineage>
        <taxon>Bacteria</taxon>
        <taxon>Bacillati</taxon>
        <taxon>Bacillota</taxon>
        <taxon>Bacilli</taxon>
        <taxon>Bacillales</taxon>
        <taxon>Paenibacillaceae</taxon>
        <taxon>Paenibacillus</taxon>
    </lineage>
</organism>